<evidence type="ECO:0000313" key="2">
    <source>
        <dbReference type="Proteomes" id="UP000515570"/>
    </source>
</evidence>
<keyword evidence="2" id="KW-1185">Reference proteome</keyword>
<dbReference type="RefSeq" id="WP_182386806.1">
    <property type="nucleotide sequence ID" value="NZ_CP059833.1"/>
</dbReference>
<proteinExistence type="predicted"/>
<protein>
    <submittedName>
        <fullName evidence="1">Uncharacterized protein</fullName>
    </submittedName>
</protein>
<dbReference type="AlphaFoldDB" id="A0A7G5FHA0"/>
<sequence>MSLKSTLKGDLMLSAKVQRRVLTAVGAATFAVASSASASAVDPMSSLPPLSSLPPAVDPGPIEADHDTYRDTWDGTGFEFFTPRGNYCYISPEHTTVPGDDRQFIMCSFEDGEFNAVGVTAGELAGPRQVNGAILAPRTEGHHLDPGYKLTLGDASCRVEPDESTVCGIGDNSFTI</sequence>
<accession>A0A7G5FHA0</accession>
<organism evidence="1 2">
    <name type="scientific">Corynebacterium hindlerae</name>
    <dbReference type="NCBI Taxonomy" id="699041"/>
    <lineage>
        <taxon>Bacteria</taxon>
        <taxon>Bacillati</taxon>
        <taxon>Actinomycetota</taxon>
        <taxon>Actinomycetes</taxon>
        <taxon>Mycobacteriales</taxon>
        <taxon>Corynebacteriaceae</taxon>
        <taxon>Corynebacterium</taxon>
    </lineage>
</organism>
<dbReference type="Proteomes" id="UP000515570">
    <property type="component" value="Chromosome"/>
</dbReference>
<dbReference type="EMBL" id="CP059833">
    <property type="protein sequence ID" value="QMV85991.1"/>
    <property type="molecule type" value="Genomic_DNA"/>
</dbReference>
<evidence type="ECO:0000313" key="1">
    <source>
        <dbReference type="EMBL" id="QMV85991.1"/>
    </source>
</evidence>
<name>A0A7G5FHA0_9CORY</name>
<gene>
    <name evidence="1" type="ORF">HW450_04545</name>
</gene>
<reference evidence="1 2" key="1">
    <citation type="submission" date="2020-07" db="EMBL/GenBank/DDBJ databases">
        <title>non toxigenic Corynebacterium sp. nov from a clinical source.</title>
        <authorList>
            <person name="Bernier A.-M."/>
            <person name="Bernard K."/>
        </authorList>
    </citation>
    <scope>NUCLEOTIDE SEQUENCE [LARGE SCALE GENOMIC DNA]</scope>
    <source>
        <strain evidence="2">NML 93-0612</strain>
    </source>
</reference>